<dbReference type="EMBL" id="BARW01005364">
    <property type="protein sequence ID" value="GAI78470.1"/>
    <property type="molecule type" value="Genomic_DNA"/>
</dbReference>
<protein>
    <submittedName>
        <fullName evidence="1">Uncharacterized protein</fullName>
    </submittedName>
</protein>
<accession>X1ST16</accession>
<proteinExistence type="predicted"/>
<reference evidence="1" key="1">
    <citation type="journal article" date="2014" name="Front. Microbiol.">
        <title>High frequency of phylogenetically diverse reductive dehalogenase-homologous genes in deep subseafloor sedimentary metagenomes.</title>
        <authorList>
            <person name="Kawai M."/>
            <person name="Futagami T."/>
            <person name="Toyoda A."/>
            <person name="Takaki Y."/>
            <person name="Nishi S."/>
            <person name="Hori S."/>
            <person name="Arai W."/>
            <person name="Tsubouchi T."/>
            <person name="Morono Y."/>
            <person name="Uchiyama I."/>
            <person name="Ito T."/>
            <person name="Fujiyama A."/>
            <person name="Inagaki F."/>
            <person name="Takami H."/>
        </authorList>
    </citation>
    <scope>NUCLEOTIDE SEQUENCE</scope>
    <source>
        <strain evidence="1">Expedition CK06-06</strain>
    </source>
</reference>
<gene>
    <name evidence="1" type="ORF">S12H4_11748</name>
</gene>
<dbReference type="AlphaFoldDB" id="X1ST16"/>
<name>X1ST16_9ZZZZ</name>
<comment type="caution">
    <text evidence="1">The sequence shown here is derived from an EMBL/GenBank/DDBJ whole genome shotgun (WGS) entry which is preliminary data.</text>
</comment>
<evidence type="ECO:0000313" key="1">
    <source>
        <dbReference type="EMBL" id="GAI78470.1"/>
    </source>
</evidence>
<sequence>MDMREDINDSHIHPEILNKLGVIDACLLRYGYEGTIVIAHCDNRLGLNVNSWVFVSWEGYDWAVAEKIAEELEPQLGPGLSVQGGMLQLIINYNSGLF</sequence>
<organism evidence="1">
    <name type="scientific">marine sediment metagenome</name>
    <dbReference type="NCBI Taxonomy" id="412755"/>
    <lineage>
        <taxon>unclassified sequences</taxon>
        <taxon>metagenomes</taxon>
        <taxon>ecological metagenomes</taxon>
    </lineage>
</organism>